<reference evidence="2 3" key="1">
    <citation type="journal article" date="2018" name="Front. Plant Sci.">
        <title>Red Clover (Trifolium pratense) and Zigzag Clover (T. medium) - A Picture of Genomic Similarities and Differences.</title>
        <authorList>
            <person name="Dluhosova J."/>
            <person name="Istvanek J."/>
            <person name="Nedelnik J."/>
            <person name="Repkova J."/>
        </authorList>
    </citation>
    <scope>NUCLEOTIDE SEQUENCE [LARGE SCALE GENOMIC DNA]</scope>
    <source>
        <strain evidence="3">cv. 10/8</strain>
        <tissue evidence="2">Leaf</tissue>
    </source>
</reference>
<evidence type="ECO:0000256" key="1">
    <source>
        <dbReference type="SAM" id="MobiDB-lite"/>
    </source>
</evidence>
<feature type="non-terminal residue" evidence="2">
    <location>
        <position position="27"/>
    </location>
</feature>
<evidence type="ECO:0000313" key="3">
    <source>
        <dbReference type="Proteomes" id="UP000265520"/>
    </source>
</evidence>
<keyword evidence="3" id="KW-1185">Reference proteome</keyword>
<comment type="caution">
    <text evidence="2">The sequence shown here is derived from an EMBL/GenBank/DDBJ whole genome shotgun (WGS) entry which is preliminary data.</text>
</comment>
<feature type="region of interest" description="Disordered" evidence="1">
    <location>
        <begin position="1"/>
        <end position="27"/>
    </location>
</feature>
<proteinExistence type="predicted"/>
<sequence>MKVGSCSSSSSSIQFESAMSNGPRLNV</sequence>
<organism evidence="2 3">
    <name type="scientific">Trifolium medium</name>
    <dbReference type="NCBI Taxonomy" id="97028"/>
    <lineage>
        <taxon>Eukaryota</taxon>
        <taxon>Viridiplantae</taxon>
        <taxon>Streptophyta</taxon>
        <taxon>Embryophyta</taxon>
        <taxon>Tracheophyta</taxon>
        <taxon>Spermatophyta</taxon>
        <taxon>Magnoliopsida</taxon>
        <taxon>eudicotyledons</taxon>
        <taxon>Gunneridae</taxon>
        <taxon>Pentapetalae</taxon>
        <taxon>rosids</taxon>
        <taxon>fabids</taxon>
        <taxon>Fabales</taxon>
        <taxon>Fabaceae</taxon>
        <taxon>Papilionoideae</taxon>
        <taxon>50 kb inversion clade</taxon>
        <taxon>NPAAA clade</taxon>
        <taxon>Hologalegina</taxon>
        <taxon>IRL clade</taxon>
        <taxon>Trifolieae</taxon>
        <taxon>Trifolium</taxon>
    </lineage>
</organism>
<name>A0A392T5U2_9FABA</name>
<feature type="compositionally biased region" description="Low complexity" evidence="1">
    <location>
        <begin position="1"/>
        <end position="20"/>
    </location>
</feature>
<protein>
    <submittedName>
        <fullName evidence="2">Uncharacterized protein</fullName>
    </submittedName>
</protein>
<dbReference type="AlphaFoldDB" id="A0A392T5U2"/>
<dbReference type="EMBL" id="LXQA010511676">
    <property type="protein sequence ID" value="MCI56399.1"/>
    <property type="molecule type" value="Genomic_DNA"/>
</dbReference>
<evidence type="ECO:0000313" key="2">
    <source>
        <dbReference type="EMBL" id="MCI56399.1"/>
    </source>
</evidence>
<accession>A0A392T5U2</accession>
<dbReference type="Proteomes" id="UP000265520">
    <property type="component" value="Unassembled WGS sequence"/>
</dbReference>